<evidence type="ECO:0000256" key="2">
    <source>
        <dbReference type="ARBA" id="ARBA00023163"/>
    </source>
</evidence>
<accession>A0ABW6XAG8</accession>
<dbReference type="Proteomes" id="UP001602322">
    <property type="component" value="Unassembled WGS sequence"/>
</dbReference>
<reference evidence="5 6" key="1">
    <citation type="submission" date="2024-10" db="EMBL/GenBank/DDBJ databases">
        <title>The Natural Products Discovery Center: Release of the First 8490 Sequenced Strains for Exploring Actinobacteria Biosynthetic Diversity.</title>
        <authorList>
            <person name="Kalkreuter E."/>
            <person name="Kautsar S.A."/>
            <person name="Yang D."/>
            <person name="Bader C.D."/>
            <person name="Teijaro C.N."/>
            <person name="Fluegel L."/>
            <person name="Davis C.M."/>
            <person name="Simpson J.R."/>
            <person name="Lauterbach L."/>
            <person name="Steele A.D."/>
            <person name="Gui C."/>
            <person name="Meng S."/>
            <person name="Li G."/>
            <person name="Viehrig K."/>
            <person name="Ye F."/>
            <person name="Su P."/>
            <person name="Kiefer A.F."/>
            <person name="Nichols A."/>
            <person name="Cepeda A.J."/>
            <person name="Yan W."/>
            <person name="Fan B."/>
            <person name="Jiang Y."/>
            <person name="Adhikari A."/>
            <person name="Zheng C.-J."/>
            <person name="Schuster L."/>
            <person name="Cowan T.M."/>
            <person name="Smanski M.J."/>
            <person name="Chevrette M.G."/>
            <person name="De Carvalho L.P.S."/>
            <person name="Shen B."/>
        </authorList>
    </citation>
    <scope>NUCLEOTIDE SEQUENCE [LARGE SCALE GENOMIC DNA]</scope>
    <source>
        <strain evidence="5 6">NPDC012540</strain>
    </source>
</reference>
<gene>
    <name evidence="5" type="ORF">ACFY8O_20100</name>
</gene>
<sequence length="307" mass="31758">MTSTADTAQHPDVSEISDLTEGLLPPAREAALRQHLGDCEPCTELHSSLEEIRSLLGSVPAPEPMPDDVAARIDAALAVEAASASELPATGPHVSRETSEAPSSEGSAAARPAGRPRGATGPGRSPARRRRRTVILGTAFGAAAVGMSVFLLQSTQLSQDSAGTMADRGVSSAEKSGGDFSERTLEGQVRTLLEGKALSESPEALDKPSMDTKSSPESLPPGTASPRVPLRTPAVNVPPCVQQGTGRSTPALAVEEGRYQGADAFLVVLPHPTDSSRVQAYVVDASCVSSTPATKGHLLLTQSYARP</sequence>
<evidence type="ECO:0000313" key="6">
    <source>
        <dbReference type="Proteomes" id="UP001602322"/>
    </source>
</evidence>
<feature type="region of interest" description="Disordered" evidence="3">
    <location>
        <begin position="1"/>
        <end position="25"/>
    </location>
</feature>
<dbReference type="Gene3D" id="1.10.10.1320">
    <property type="entry name" value="Anti-sigma factor, zinc-finger domain"/>
    <property type="match status" value="1"/>
</dbReference>
<evidence type="ECO:0000256" key="1">
    <source>
        <dbReference type="ARBA" id="ARBA00023015"/>
    </source>
</evidence>
<proteinExistence type="predicted"/>
<evidence type="ECO:0000256" key="3">
    <source>
        <dbReference type="SAM" id="MobiDB-lite"/>
    </source>
</evidence>
<keyword evidence="4" id="KW-1133">Transmembrane helix</keyword>
<keyword evidence="1" id="KW-0805">Transcription regulation</keyword>
<dbReference type="EMBL" id="JBIBEG010000005">
    <property type="protein sequence ID" value="MFF5898218.1"/>
    <property type="molecule type" value="Genomic_DNA"/>
</dbReference>
<keyword evidence="4" id="KW-0812">Transmembrane</keyword>
<comment type="caution">
    <text evidence="5">The sequence shown here is derived from an EMBL/GenBank/DDBJ whole genome shotgun (WGS) entry which is preliminary data.</text>
</comment>
<evidence type="ECO:0008006" key="7">
    <source>
        <dbReference type="Google" id="ProtNLM"/>
    </source>
</evidence>
<keyword evidence="4" id="KW-0472">Membrane</keyword>
<keyword evidence="2" id="KW-0804">Transcription</keyword>
<name>A0ABW6XAG8_9ACTN</name>
<dbReference type="InterPro" id="IPR041916">
    <property type="entry name" value="Anti_sigma_zinc_sf"/>
</dbReference>
<organism evidence="5 6">
    <name type="scientific">Streptomyces argenteolus</name>
    <dbReference type="NCBI Taxonomy" id="67274"/>
    <lineage>
        <taxon>Bacteria</taxon>
        <taxon>Bacillati</taxon>
        <taxon>Actinomycetota</taxon>
        <taxon>Actinomycetes</taxon>
        <taxon>Kitasatosporales</taxon>
        <taxon>Streptomycetaceae</taxon>
        <taxon>Streptomyces</taxon>
    </lineage>
</organism>
<feature type="region of interest" description="Disordered" evidence="3">
    <location>
        <begin position="163"/>
        <end position="247"/>
    </location>
</feature>
<feature type="transmembrane region" description="Helical" evidence="4">
    <location>
        <begin position="134"/>
        <end position="152"/>
    </location>
</feature>
<protein>
    <recommendedName>
        <fullName evidence="7">Zinc finger protein</fullName>
    </recommendedName>
</protein>
<dbReference type="RefSeq" id="WP_387904179.1">
    <property type="nucleotide sequence ID" value="NZ_JBIBEG010000005.1"/>
</dbReference>
<evidence type="ECO:0000256" key="4">
    <source>
        <dbReference type="SAM" id="Phobius"/>
    </source>
</evidence>
<feature type="region of interest" description="Disordered" evidence="3">
    <location>
        <begin position="84"/>
        <end position="131"/>
    </location>
</feature>
<keyword evidence="6" id="KW-1185">Reference proteome</keyword>
<feature type="compositionally biased region" description="Basic and acidic residues" evidence="3">
    <location>
        <begin position="176"/>
        <end position="185"/>
    </location>
</feature>
<feature type="compositionally biased region" description="Low complexity" evidence="3">
    <location>
        <begin position="100"/>
        <end position="125"/>
    </location>
</feature>
<evidence type="ECO:0000313" key="5">
    <source>
        <dbReference type="EMBL" id="MFF5898218.1"/>
    </source>
</evidence>